<dbReference type="Gene3D" id="1.10.8.430">
    <property type="entry name" value="Helical domain of apoptotic protease-activating factors"/>
    <property type="match status" value="1"/>
</dbReference>
<dbReference type="Pfam" id="PF00931">
    <property type="entry name" value="NB-ARC"/>
    <property type="match status" value="1"/>
</dbReference>
<feature type="compositionally biased region" description="Acidic residues" evidence="7">
    <location>
        <begin position="1030"/>
        <end position="1042"/>
    </location>
</feature>
<dbReference type="GO" id="GO:0005524">
    <property type="term" value="F:ATP binding"/>
    <property type="evidence" value="ECO:0007669"/>
    <property type="project" value="UniProtKB-KW"/>
</dbReference>
<comment type="caution">
    <text evidence="13">The sequence shown here is derived from an EMBL/GenBank/DDBJ whole genome shotgun (WGS) entry which is preliminary data.</text>
</comment>
<evidence type="ECO:0000259" key="12">
    <source>
        <dbReference type="Pfam" id="PF25019"/>
    </source>
</evidence>
<feature type="domain" description="NB-ARC" evidence="8">
    <location>
        <begin position="156"/>
        <end position="308"/>
    </location>
</feature>
<reference evidence="13 14" key="1">
    <citation type="journal article" date="2018" name="Mol. Plant">
        <title>The genome of Artemisia annua provides insight into the evolution of Asteraceae family and artemisinin biosynthesis.</title>
        <authorList>
            <person name="Shen Q."/>
            <person name="Zhang L."/>
            <person name="Liao Z."/>
            <person name="Wang S."/>
            <person name="Yan T."/>
            <person name="Shi P."/>
            <person name="Liu M."/>
            <person name="Fu X."/>
            <person name="Pan Q."/>
            <person name="Wang Y."/>
            <person name="Lv Z."/>
            <person name="Lu X."/>
            <person name="Zhang F."/>
            <person name="Jiang W."/>
            <person name="Ma Y."/>
            <person name="Chen M."/>
            <person name="Hao X."/>
            <person name="Li L."/>
            <person name="Tang Y."/>
            <person name="Lv G."/>
            <person name="Zhou Y."/>
            <person name="Sun X."/>
            <person name="Brodelius P.E."/>
            <person name="Rose J.K.C."/>
            <person name="Tang K."/>
        </authorList>
    </citation>
    <scope>NUCLEOTIDE SEQUENCE [LARGE SCALE GENOMIC DNA]</scope>
    <source>
        <strain evidence="14">cv. Huhao1</strain>
        <tissue evidence="13">Leaf</tissue>
    </source>
</reference>
<comment type="similarity">
    <text evidence="1">Belongs to the disease resistance NB-LRR family.</text>
</comment>
<dbReference type="PRINTS" id="PR00364">
    <property type="entry name" value="DISEASERSIST"/>
</dbReference>
<keyword evidence="14" id="KW-1185">Reference proteome</keyword>
<dbReference type="FunFam" id="1.10.8.430:FF:000003">
    <property type="entry name" value="Probable disease resistance protein At5g66910"/>
    <property type="match status" value="1"/>
</dbReference>
<evidence type="ECO:0000259" key="8">
    <source>
        <dbReference type="Pfam" id="PF00931"/>
    </source>
</evidence>
<dbReference type="EMBL" id="PKPP01012200">
    <property type="protein sequence ID" value="PWA42776.1"/>
    <property type="molecule type" value="Genomic_DNA"/>
</dbReference>
<keyword evidence="5" id="KW-0611">Plant defense</keyword>
<dbReference type="Gene3D" id="1.20.5.4130">
    <property type="match status" value="1"/>
</dbReference>
<dbReference type="InterPro" id="IPR036388">
    <property type="entry name" value="WH-like_DNA-bd_sf"/>
</dbReference>
<evidence type="ECO:0000256" key="1">
    <source>
        <dbReference type="ARBA" id="ARBA00008894"/>
    </source>
</evidence>
<keyword evidence="6" id="KW-0067">ATP-binding</keyword>
<dbReference type="SUPFAM" id="SSF52058">
    <property type="entry name" value="L domain-like"/>
    <property type="match status" value="2"/>
</dbReference>
<feature type="domain" description="Disease resistance protein winged helix" evidence="10">
    <location>
        <begin position="394"/>
        <end position="449"/>
    </location>
</feature>
<dbReference type="GO" id="GO:0043531">
    <property type="term" value="F:ADP binding"/>
    <property type="evidence" value="ECO:0007669"/>
    <property type="project" value="InterPro"/>
</dbReference>
<evidence type="ECO:0000256" key="2">
    <source>
        <dbReference type="ARBA" id="ARBA00022614"/>
    </source>
</evidence>
<dbReference type="InterPro" id="IPR042197">
    <property type="entry name" value="Apaf_helical"/>
</dbReference>
<feature type="domain" description="R13L1/DRL21-like LRR repeat region" evidence="12">
    <location>
        <begin position="865"/>
        <end position="940"/>
    </location>
</feature>
<dbReference type="InterPro" id="IPR032675">
    <property type="entry name" value="LRR_dom_sf"/>
</dbReference>
<dbReference type="AlphaFoldDB" id="A0A2U1L197"/>
<dbReference type="PANTHER" id="PTHR36766">
    <property type="entry name" value="PLANT BROAD-SPECTRUM MILDEW RESISTANCE PROTEIN RPW8"/>
    <property type="match status" value="1"/>
</dbReference>
<dbReference type="InterPro" id="IPR041118">
    <property type="entry name" value="Rx_N"/>
</dbReference>
<evidence type="ECO:0000259" key="11">
    <source>
        <dbReference type="Pfam" id="PF23598"/>
    </source>
</evidence>
<evidence type="ECO:0000313" key="13">
    <source>
        <dbReference type="EMBL" id="PWA42776.1"/>
    </source>
</evidence>
<dbReference type="InterPro" id="IPR027417">
    <property type="entry name" value="P-loop_NTPase"/>
</dbReference>
<evidence type="ECO:0000256" key="5">
    <source>
        <dbReference type="ARBA" id="ARBA00022821"/>
    </source>
</evidence>
<dbReference type="GO" id="GO:0051707">
    <property type="term" value="P:response to other organism"/>
    <property type="evidence" value="ECO:0007669"/>
    <property type="project" value="UniProtKB-ARBA"/>
</dbReference>
<feature type="region of interest" description="Disordered" evidence="7">
    <location>
        <begin position="998"/>
        <end position="1050"/>
    </location>
</feature>
<evidence type="ECO:0000259" key="9">
    <source>
        <dbReference type="Pfam" id="PF18052"/>
    </source>
</evidence>
<dbReference type="InterPro" id="IPR002182">
    <property type="entry name" value="NB-ARC"/>
</dbReference>
<dbReference type="Pfam" id="PF18052">
    <property type="entry name" value="Rx_N"/>
    <property type="match status" value="1"/>
</dbReference>
<feature type="domain" description="Disease resistance R13L4/SHOC-2-like LRR" evidence="11">
    <location>
        <begin position="456"/>
        <end position="763"/>
    </location>
</feature>
<organism evidence="13 14">
    <name type="scientific">Artemisia annua</name>
    <name type="common">Sweet wormwood</name>
    <dbReference type="NCBI Taxonomy" id="35608"/>
    <lineage>
        <taxon>Eukaryota</taxon>
        <taxon>Viridiplantae</taxon>
        <taxon>Streptophyta</taxon>
        <taxon>Embryophyta</taxon>
        <taxon>Tracheophyta</taxon>
        <taxon>Spermatophyta</taxon>
        <taxon>Magnoliopsida</taxon>
        <taxon>eudicotyledons</taxon>
        <taxon>Gunneridae</taxon>
        <taxon>Pentapetalae</taxon>
        <taxon>asterids</taxon>
        <taxon>campanulids</taxon>
        <taxon>Asterales</taxon>
        <taxon>Asteraceae</taxon>
        <taxon>Asteroideae</taxon>
        <taxon>Anthemideae</taxon>
        <taxon>Artemisiinae</taxon>
        <taxon>Artemisia</taxon>
    </lineage>
</organism>
<dbReference type="Pfam" id="PF23559">
    <property type="entry name" value="WHD_DRP"/>
    <property type="match status" value="1"/>
</dbReference>
<dbReference type="Pfam" id="PF23598">
    <property type="entry name" value="LRR_14"/>
    <property type="match status" value="1"/>
</dbReference>
<gene>
    <name evidence="13" type="ORF">CTI12_AA544910</name>
</gene>
<evidence type="ECO:0000256" key="6">
    <source>
        <dbReference type="ARBA" id="ARBA00022840"/>
    </source>
</evidence>
<feature type="compositionally biased region" description="Basic and acidic residues" evidence="7">
    <location>
        <begin position="820"/>
        <end position="855"/>
    </location>
</feature>
<keyword evidence="3" id="KW-0677">Repeat</keyword>
<dbReference type="InterPro" id="IPR056789">
    <property type="entry name" value="LRR_R13L1-DRL21"/>
</dbReference>
<feature type="compositionally biased region" description="Basic and acidic residues" evidence="7">
    <location>
        <begin position="998"/>
        <end position="1029"/>
    </location>
</feature>
<feature type="region of interest" description="Disordered" evidence="7">
    <location>
        <begin position="814"/>
        <end position="865"/>
    </location>
</feature>
<proteinExistence type="inferred from homology"/>
<feature type="domain" description="Disease resistance N-terminal" evidence="9">
    <location>
        <begin position="10"/>
        <end position="73"/>
    </location>
</feature>
<evidence type="ECO:0000259" key="10">
    <source>
        <dbReference type="Pfam" id="PF23559"/>
    </source>
</evidence>
<accession>A0A2U1L197</accession>
<dbReference type="OrthoDB" id="37484at2759"/>
<keyword evidence="2" id="KW-0433">Leucine-rich repeat</keyword>
<sequence length="1050" mass="121079">MADPITSALVSDMVGRLTSKAIQEYGLLRELKTDLSALEKTFKQIQGVLYDAEMRQTNEKGVEEWLKSLKSASLIWRIAQKVKNIRKKLDEVDANRSKFQLTPNTTSKDDAGISGEISNRETSSLVNLSKIYGRDEEKKMIVDKICNQDIGITHDNNDVRVYAIWGMGGIGKTTLAQYVYNHETVKKHFELKCWVYDSAVFDVKRIIKDICGSEDSGLDALQACLQNKLRGKKFFIVMDDVWIENMDMEKWDELCKALSCGTKGSTVMVTTRIENTAQLMARTPELQHNVAVLSKEESWSLFKMIAFPGGGDQGENVRELERVGRQIVEKCKGLPLAVKTLGSLMSTKKWVNEWQLVNSKFVLEMQDNCILPALRLSYDSLLPHMKRCFAYCCLFSKGEKMSKDLLIELWMANEFIPSQGDVSLYLLGEEIFSCLVRRSFFQDVVEEDDLKKLRSVRSMFVPSNIDYTSNIRQISNHVYLRVLYLHRIESSTLPKAICKLIHLRYLKISRSNITVLPESIINLQNLQVLILRECWKFRELPKGLRYMRNLQRLDARDCPELKRMPVGIAELTNLRRLSQFVVGKDDGPRIGELGNLNLLGWELILSGLENVGGLRDAKSANLKDKTNLKFLRLDWSWDRSETFDSEVLEGLEPNSGLRELTISDYMGRVISPIWMVKLVNLTSIGFYDLRRCDHLAPLGKLPGLKSIILWKMLSLKCFHDDDNTTLSDEILFPNLHKLFIGYCSSLVSLPSNFPKLWSLDISYCDELRSLPHEIQSFKDLNQIIIEDCKILSRRCEKEIGEDWPKISHIPRLFISQTPRTNDEDEHKKEDNKEDEDEHKHEDNKKNEDEHKNGDNKEDEDELGNEDENKIFDSEVLEGLEPNSGLQELTISDYMGRVISPIWMVKLVNLTSIGFYDLRRCDHLAPLGKLPGLKSIILWKMLSLKCFHDDDNTTLSDEILFPNLHKLFIGYCSSLVSLPICEKLMFITFWFVFRTNDEDEHKKEDNKEDEDEHKHEDNKKNEDEHKNGDNKEDEDELGNEDENSEKHKHED</sequence>
<keyword evidence="4" id="KW-0547">Nucleotide-binding</keyword>
<evidence type="ECO:0000313" key="14">
    <source>
        <dbReference type="Proteomes" id="UP000245207"/>
    </source>
</evidence>
<evidence type="ECO:0000256" key="3">
    <source>
        <dbReference type="ARBA" id="ARBA00022737"/>
    </source>
</evidence>
<evidence type="ECO:0000256" key="4">
    <source>
        <dbReference type="ARBA" id="ARBA00022741"/>
    </source>
</evidence>
<dbReference type="InterPro" id="IPR058922">
    <property type="entry name" value="WHD_DRP"/>
</dbReference>
<dbReference type="Pfam" id="PF25019">
    <property type="entry name" value="LRR_R13L1-DRL21"/>
    <property type="match status" value="1"/>
</dbReference>
<evidence type="ECO:0000256" key="7">
    <source>
        <dbReference type="SAM" id="MobiDB-lite"/>
    </source>
</evidence>
<dbReference type="Gene3D" id="1.10.10.10">
    <property type="entry name" value="Winged helix-like DNA-binding domain superfamily/Winged helix DNA-binding domain"/>
    <property type="match status" value="1"/>
</dbReference>
<dbReference type="Gene3D" id="3.40.50.300">
    <property type="entry name" value="P-loop containing nucleotide triphosphate hydrolases"/>
    <property type="match status" value="1"/>
</dbReference>
<dbReference type="InterPro" id="IPR055414">
    <property type="entry name" value="LRR_R13L4/SHOC2-like"/>
</dbReference>
<dbReference type="Gene3D" id="3.80.10.10">
    <property type="entry name" value="Ribonuclease Inhibitor"/>
    <property type="match status" value="3"/>
</dbReference>
<name>A0A2U1L197_ARTAN</name>
<dbReference type="PANTHER" id="PTHR36766:SF47">
    <property type="entry name" value="NB-ARC DOMAIN-CONTAINING PROTEIN"/>
    <property type="match status" value="1"/>
</dbReference>
<dbReference type="Proteomes" id="UP000245207">
    <property type="component" value="Unassembled WGS sequence"/>
</dbReference>
<protein>
    <submittedName>
        <fullName evidence="13">Disease resistance protein</fullName>
    </submittedName>
</protein>
<dbReference type="SUPFAM" id="SSF52540">
    <property type="entry name" value="P-loop containing nucleoside triphosphate hydrolases"/>
    <property type="match status" value="1"/>
</dbReference>
<dbReference type="GO" id="GO:0006952">
    <property type="term" value="P:defense response"/>
    <property type="evidence" value="ECO:0007669"/>
    <property type="project" value="UniProtKB-KW"/>
</dbReference>
<feature type="compositionally biased region" description="Acidic residues" evidence="7">
    <location>
        <begin position="856"/>
        <end position="865"/>
    </location>
</feature>